<comment type="caution">
    <text evidence="1">The sequence shown here is derived from an EMBL/GenBank/DDBJ whole genome shotgun (WGS) entry which is preliminary data.</text>
</comment>
<protein>
    <submittedName>
        <fullName evidence="1">Uncharacterized protein</fullName>
    </submittedName>
</protein>
<reference evidence="1 2" key="1">
    <citation type="submission" date="2017-11" db="EMBL/GenBank/DDBJ databases">
        <title>De-novo sequencing of pomegranate (Punica granatum L.) genome.</title>
        <authorList>
            <person name="Akparov Z."/>
            <person name="Amiraslanov A."/>
            <person name="Hajiyeva S."/>
            <person name="Abbasov M."/>
            <person name="Kaur K."/>
            <person name="Hamwieh A."/>
            <person name="Solovyev V."/>
            <person name="Salamov A."/>
            <person name="Braich B."/>
            <person name="Kosarev P."/>
            <person name="Mahmoud A."/>
            <person name="Hajiyev E."/>
            <person name="Babayeva S."/>
            <person name="Izzatullayeva V."/>
            <person name="Mammadov A."/>
            <person name="Mammadov A."/>
            <person name="Sharifova S."/>
            <person name="Ojaghi J."/>
            <person name="Eynullazada K."/>
            <person name="Bayramov B."/>
            <person name="Abdulazimova A."/>
            <person name="Shahmuradov I."/>
        </authorList>
    </citation>
    <scope>NUCLEOTIDE SEQUENCE [LARGE SCALE GENOMIC DNA]</scope>
    <source>
        <strain evidence="2">cv. AG2017</strain>
        <tissue evidence="1">Leaf</tissue>
    </source>
</reference>
<dbReference type="AlphaFoldDB" id="A0A2I0JL58"/>
<accession>A0A2I0JL58</accession>
<proteinExistence type="predicted"/>
<organism evidence="1 2">
    <name type="scientific">Punica granatum</name>
    <name type="common">Pomegranate</name>
    <dbReference type="NCBI Taxonomy" id="22663"/>
    <lineage>
        <taxon>Eukaryota</taxon>
        <taxon>Viridiplantae</taxon>
        <taxon>Streptophyta</taxon>
        <taxon>Embryophyta</taxon>
        <taxon>Tracheophyta</taxon>
        <taxon>Spermatophyta</taxon>
        <taxon>Magnoliopsida</taxon>
        <taxon>eudicotyledons</taxon>
        <taxon>Gunneridae</taxon>
        <taxon>Pentapetalae</taxon>
        <taxon>rosids</taxon>
        <taxon>malvids</taxon>
        <taxon>Myrtales</taxon>
        <taxon>Lythraceae</taxon>
        <taxon>Punica</taxon>
    </lineage>
</organism>
<gene>
    <name evidence="1" type="ORF">CRG98_023305</name>
</gene>
<sequence>MAYMEVIEHDYRYTQFSITIADNSKFCRTDNQLETSTTFSCRADISVSGKQLALSDSIPENKTSTRPAQKCRRSNKTVKAYRSISAAEGSHERSFDKAALLLLLWVGDNAALRRTNAGKELRRSESHRCNARVQVGHVTLLFGLLGL</sequence>
<keyword evidence="2" id="KW-1185">Reference proteome</keyword>
<dbReference type="Proteomes" id="UP000233551">
    <property type="component" value="Unassembled WGS sequence"/>
</dbReference>
<name>A0A2I0JL58_PUNGR</name>
<evidence type="ECO:0000313" key="2">
    <source>
        <dbReference type="Proteomes" id="UP000233551"/>
    </source>
</evidence>
<dbReference type="EMBL" id="PGOL01001608">
    <property type="protein sequence ID" value="PKI56286.1"/>
    <property type="molecule type" value="Genomic_DNA"/>
</dbReference>
<evidence type="ECO:0000313" key="1">
    <source>
        <dbReference type="EMBL" id="PKI56286.1"/>
    </source>
</evidence>